<comment type="caution">
    <text evidence="1">The sequence shown here is derived from an EMBL/GenBank/DDBJ whole genome shotgun (WGS) entry which is preliminary data.</text>
</comment>
<protein>
    <submittedName>
        <fullName evidence="1">Uncharacterized protein</fullName>
    </submittedName>
</protein>
<evidence type="ECO:0000313" key="2">
    <source>
        <dbReference type="Proteomes" id="UP000237105"/>
    </source>
</evidence>
<dbReference type="Proteomes" id="UP000237105">
    <property type="component" value="Unassembled WGS sequence"/>
</dbReference>
<dbReference type="OrthoDB" id="10325764at2759"/>
<dbReference type="EMBL" id="JXTB01000092">
    <property type="protein sequence ID" value="PON64895.1"/>
    <property type="molecule type" value="Genomic_DNA"/>
</dbReference>
<organism evidence="1 2">
    <name type="scientific">Parasponia andersonii</name>
    <name type="common">Sponia andersonii</name>
    <dbReference type="NCBI Taxonomy" id="3476"/>
    <lineage>
        <taxon>Eukaryota</taxon>
        <taxon>Viridiplantae</taxon>
        <taxon>Streptophyta</taxon>
        <taxon>Embryophyta</taxon>
        <taxon>Tracheophyta</taxon>
        <taxon>Spermatophyta</taxon>
        <taxon>Magnoliopsida</taxon>
        <taxon>eudicotyledons</taxon>
        <taxon>Gunneridae</taxon>
        <taxon>Pentapetalae</taxon>
        <taxon>rosids</taxon>
        <taxon>fabids</taxon>
        <taxon>Rosales</taxon>
        <taxon>Cannabaceae</taxon>
        <taxon>Parasponia</taxon>
    </lineage>
</organism>
<keyword evidence="2" id="KW-1185">Reference proteome</keyword>
<reference evidence="2" key="1">
    <citation type="submission" date="2016-06" db="EMBL/GenBank/DDBJ databases">
        <title>Parallel loss of symbiosis genes in relatives of nitrogen-fixing non-legume Parasponia.</title>
        <authorList>
            <person name="Van Velzen R."/>
            <person name="Holmer R."/>
            <person name="Bu F."/>
            <person name="Rutten L."/>
            <person name="Van Zeijl A."/>
            <person name="Liu W."/>
            <person name="Santuari L."/>
            <person name="Cao Q."/>
            <person name="Sharma T."/>
            <person name="Shen D."/>
            <person name="Roswanjaya Y."/>
            <person name="Wardhani T."/>
            <person name="Kalhor M.S."/>
            <person name="Jansen J."/>
            <person name="Van den Hoogen J."/>
            <person name="Gungor B."/>
            <person name="Hartog M."/>
            <person name="Hontelez J."/>
            <person name="Verver J."/>
            <person name="Yang W.-C."/>
            <person name="Schijlen E."/>
            <person name="Repin R."/>
            <person name="Schilthuizen M."/>
            <person name="Schranz E."/>
            <person name="Heidstra R."/>
            <person name="Miyata K."/>
            <person name="Fedorova E."/>
            <person name="Kohlen W."/>
            <person name="Bisseling T."/>
            <person name="Smit S."/>
            <person name="Geurts R."/>
        </authorList>
    </citation>
    <scope>NUCLEOTIDE SEQUENCE [LARGE SCALE GENOMIC DNA]</scope>
    <source>
        <strain evidence="2">cv. WU1-14</strain>
    </source>
</reference>
<gene>
    <name evidence="1" type="ORF">PanWU01x14_120720</name>
</gene>
<name>A0A2P5CV19_PARAD</name>
<accession>A0A2P5CV19</accession>
<proteinExistence type="predicted"/>
<sequence length="68" mass="7728">MKQREKLGRMRARHKLLQDHLEKDNMIIMIMTMINYPSHVIQGTDQILFGSQFGISKINSILVGAGSS</sequence>
<evidence type="ECO:0000313" key="1">
    <source>
        <dbReference type="EMBL" id="PON64895.1"/>
    </source>
</evidence>
<dbReference type="AlphaFoldDB" id="A0A2P5CV19"/>